<accession>A0A286P9U7</accession>
<reference evidence="3" key="1">
    <citation type="journal article" date="2017" name="Nat. Commun.">
        <title>Complete fusion of a transposon and herpesvirus created the Teratorn mobile element in medaka fish.</title>
        <authorList>
            <person name="Inoue Y."/>
            <person name="Saga T."/>
            <person name="Aikawa T."/>
            <person name="Kumagai M."/>
            <person name="Shimada A."/>
            <person name="Kawaguchi Y."/>
            <person name="Naruse K."/>
            <person name="Morishita S."/>
            <person name="Koga A."/>
            <person name="Takeda H."/>
        </authorList>
    </citation>
    <scope>NUCLEOTIDE SEQUENCE</scope>
</reference>
<protein>
    <submittedName>
        <fullName evidence="3">Capsid maturation protease</fullName>
    </submittedName>
</protein>
<feature type="compositionally biased region" description="Basic and acidic residues" evidence="1">
    <location>
        <begin position="366"/>
        <end position="381"/>
    </location>
</feature>
<feature type="region of interest" description="Disordered" evidence="1">
    <location>
        <begin position="588"/>
        <end position="658"/>
    </location>
</feature>
<feature type="domain" description="ORF28 N-terminal" evidence="2">
    <location>
        <begin position="35"/>
        <end position="251"/>
    </location>
</feature>
<feature type="region of interest" description="Disordered" evidence="1">
    <location>
        <begin position="258"/>
        <end position="285"/>
    </location>
</feature>
<proteinExistence type="predicted"/>
<evidence type="ECO:0000256" key="1">
    <source>
        <dbReference type="SAM" id="MobiDB-lite"/>
    </source>
</evidence>
<dbReference type="GO" id="GO:0008233">
    <property type="term" value="F:peptidase activity"/>
    <property type="evidence" value="ECO:0007669"/>
    <property type="project" value="UniProtKB-KW"/>
</dbReference>
<gene>
    <name evidence="3" type="primary">ORF48</name>
</gene>
<sequence>MPSGDCRGSPYVPRTGPLFCLKGQSVYVKMTEADEKRALLSESDMTLVGYADSGECEGEELRSDPSVFVPIFCRECYGTETRDYEEALRDILARGTNSFIVGVCSVYGAAPDEIYPESRAEFSVENALSFSGACHPQPGKAVFLHDAERDIGCVKCYWHVHSRSADKTFLFCCVACDGTEYTARLLSELRKNETLSTAFSLGTVGDNSVGPVVEECSLVSVPMRPACFCVALTDKDLVSRTMTRMGFCSVKDKALEAGLRPDEGGSPWEPEGTGHPGLREGESSEDGIEAVRRLAIKQADELRALEDVLKAIKVQNGVLAQRLKWPQDPDTLFTMRGAKDFTERTGVSNRLCAGEEARTNAATPDRGGRGSEKDMEAREDQSQQALSRYELEEVRRLLSASRRAGEEVGQRLPQYGVRGGDALAALGGSTRRAPHYSYCEDDDYDCNEVASGRPRTRSQSGKTKPSPVDRLTEQQRREVALEYNRQESEREEASRKKRETMIEMIKASMGDLIKSGIKDAMHQERGFQATAEEVGAPQSALPSAELETLARDTPYNRQPRNLDGRRPLPESLSVDVPALLKELEELRQRSFARSSGKSGDSEGSLPMDTDDDAPTGGGAEATSSLRSNGTDTTAAKNKQQAGYTLRPSGEVPGISDSHGTLQEFISAVSVHR</sequence>
<feature type="region of interest" description="Disordered" evidence="1">
    <location>
        <begin position="353"/>
        <end position="386"/>
    </location>
</feature>
<dbReference type="InterPro" id="IPR057863">
    <property type="entry name" value="ORF28_N"/>
</dbReference>
<organism evidence="3">
    <name type="scientific">Oryzias latipes</name>
    <name type="common">Japanese rice fish</name>
    <name type="synonym">Japanese killifish</name>
    <dbReference type="NCBI Taxonomy" id="8090"/>
    <lineage>
        <taxon>Eukaryota</taxon>
        <taxon>Metazoa</taxon>
        <taxon>Chordata</taxon>
        <taxon>Craniata</taxon>
        <taxon>Vertebrata</taxon>
        <taxon>Euteleostomi</taxon>
        <taxon>Actinopterygii</taxon>
        <taxon>Neopterygii</taxon>
        <taxon>Teleostei</taxon>
        <taxon>Neoteleostei</taxon>
        <taxon>Acanthomorphata</taxon>
        <taxon>Ovalentaria</taxon>
        <taxon>Atherinomorphae</taxon>
        <taxon>Beloniformes</taxon>
        <taxon>Adrianichthyidae</taxon>
        <taxon>Oryziinae</taxon>
        <taxon>Oryzias</taxon>
    </lineage>
</organism>
<name>A0A286P9U7_ORYLA</name>
<evidence type="ECO:0000313" key="3">
    <source>
        <dbReference type="EMBL" id="BBA49208.1"/>
    </source>
</evidence>
<keyword evidence="3" id="KW-0378">Hydrolase</keyword>
<feature type="compositionally biased region" description="Polar residues" evidence="1">
    <location>
        <begin position="623"/>
        <end position="642"/>
    </location>
</feature>
<keyword evidence="3" id="KW-0645">Protease</keyword>
<feature type="region of interest" description="Disordered" evidence="1">
    <location>
        <begin position="450"/>
        <end position="475"/>
    </location>
</feature>
<dbReference type="GO" id="GO:0006508">
    <property type="term" value="P:proteolysis"/>
    <property type="evidence" value="ECO:0007669"/>
    <property type="project" value="UniProtKB-KW"/>
</dbReference>
<feature type="region of interest" description="Disordered" evidence="1">
    <location>
        <begin position="531"/>
        <end position="570"/>
    </location>
</feature>
<dbReference type="AlphaFoldDB" id="A0A286P9U7"/>
<dbReference type="Pfam" id="PF25720">
    <property type="entry name" value="Herpes_ORF28"/>
    <property type="match status" value="1"/>
</dbReference>
<evidence type="ECO:0000259" key="2">
    <source>
        <dbReference type="Pfam" id="PF25720"/>
    </source>
</evidence>
<dbReference type="EMBL" id="LC199500">
    <property type="protein sequence ID" value="BBA49208.1"/>
    <property type="molecule type" value="Genomic_DNA"/>
</dbReference>